<dbReference type="EMBL" id="MU806649">
    <property type="protein sequence ID" value="KAJ3833708.1"/>
    <property type="molecule type" value="Genomic_DNA"/>
</dbReference>
<keyword evidence="3" id="KW-1185">Reference proteome</keyword>
<comment type="caution">
    <text evidence="2">The sequence shown here is derived from an EMBL/GenBank/DDBJ whole genome shotgun (WGS) entry which is preliminary data.</text>
</comment>
<feature type="compositionally biased region" description="Low complexity" evidence="1">
    <location>
        <begin position="693"/>
        <end position="706"/>
    </location>
</feature>
<evidence type="ECO:0000313" key="2">
    <source>
        <dbReference type="EMBL" id="KAJ3833708.1"/>
    </source>
</evidence>
<feature type="compositionally biased region" description="Polar residues" evidence="1">
    <location>
        <begin position="674"/>
        <end position="692"/>
    </location>
</feature>
<feature type="region of interest" description="Disordered" evidence="1">
    <location>
        <begin position="554"/>
        <end position="599"/>
    </location>
</feature>
<reference evidence="2" key="1">
    <citation type="submission" date="2022-08" db="EMBL/GenBank/DDBJ databases">
        <authorList>
            <consortium name="DOE Joint Genome Institute"/>
            <person name="Min B."/>
            <person name="Riley R."/>
            <person name="Sierra-Patev S."/>
            <person name="Naranjo-Ortiz M."/>
            <person name="Looney B."/>
            <person name="Konkel Z."/>
            <person name="Slot J.C."/>
            <person name="Sakamoto Y."/>
            <person name="Steenwyk J.L."/>
            <person name="Rokas A."/>
            <person name="Carro J."/>
            <person name="Camarero S."/>
            <person name="Ferreira P."/>
            <person name="Molpeceres G."/>
            <person name="Ruiz-Duenas F.J."/>
            <person name="Serrano A."/>
            <person name="Henrissat B."/>
            <person name="Drula E."/>
            <person name="Hughes K.W."/>
            <person name="Mata J.L."/>
            <person name="Ishikawa N.K."/>
            <person name="Vargas-Isla R."/>
            <person name="Ushijima S."/>
            <person name="Smith C.A."/>
            <person name="Ahrendt S."/>
            <person name="Andreopoulos W."/>
            <person name="He G."/>
            <person name="Labutti K."/>
            <person name="Lipzen A."/>
            <person name="Ng V."/>
            <person name="Sandor L."/>
            <person name="Barry K."/>
            <person name="Martinez A.T."/>
            <person name="Xiao Y."/>
            <person name="Gibbons J.G."/>
            <person name="Terashima K."/>
            <person name="Hibbett D.S."/>
            <person name="Grigoriev I.V."/>
        </authorList>
    </citation>
    <scope>NUCLEOTIDE SEQUENCE</scope>
    <source>
        <strain evidence="2">TFB9207</strain>
    </source>
</reference>
<gene>
    <name evidence="2" type="ORF">F5878DRAFT_396127</name>
</gene>
<dbReference type="AlphaFoldDB" id="A0AA38NZU9"/>
<organism evidence="2 3">
    <name type="scientific">Lentinula raphanica</name>
    <dbReference type="NCBI Taxonomy" id="153919"/>
    <lineage>
        <taxon>Eukaryota</taxon>
        <taxon>Fungi</taxon>
        <taxon>Dikarya</taxon>
        <taxon>Basidiomycota</taxon>
        <taxon>Agaricomycotina</taxon>
        <taxon>Agaricomycetes</taxon>
        <taxon>Agaricomycetidae</taxon>
        <taxon>Agaricales</taxon>
        <taxon>Marasmiineae</taxon>
        <taxon>Omphalotaceae</taxon>
        <taxon>Lentinula</taxon>
    </lineage>
</organism>
<evidence type="ECO:0000256" key="1">
    <source>
        <dbReference type="SAM" id="MobiDB-lite"/>
    </source>
</evidence>
<evidence type="ECO:0000313" key="3">
    <source>
        <dbReference type="Proteomes" id="UP001163846"/>
    </source>
</evidence>
<dbReference type="PANTHER" id="PTHR13379">
    <property type="entry name" value="UNCHARACTERIZED DUF1308"/>
    <property type="match status" value="1"/>
</dbReference>
<dbReference type="PANTHER" id="PTHR13379:SF0">
    <property type="entry name" value="UPF0415 PROTEIN C7ORF25"/>
    <property type="match status" value="1"/>
</dbReference>
<feature type="region of interest" description="Disordered" evidence="1">
    <location>
        <begin position="434"/>
        <end position="457"/>
    </location>
</feature>
<feature type="region of interest" description="Disordered" evidence="1">
    <location>
        <begin position="674"/>
        <end position="725"/>
    </location>
</feature>
<protein>
    <recommendedName>
        <fullName evidence="4">DUF1308 domain-containing protein</fullName>
    </recommendedName>
</protein>
<name>A0AA38NZU9_9AGAR</name>
<evidence type="ECO:0008006" key="4">
    <source>
        <dbReference type="Google" id="ProtNLM"/>
    </source>
</evidence>
<dbReference type="Proteomes" id="UP001163846">
    <property type="component" value="Unassembled WGS sequence"/>
</dbReference>
<proteinExistence type="predicted"/>
<sequence>MMVNELQPHPELRNLRNHLRSIHDSISHFQPPVKRPPILDSSLEVIQNPAEDTHWFQHDNIPGLKRLKDSIKVDLDALDKFLDQPDSAHLPPLSTNAPYLIAVWNEVLCAQAPVLCVFKSFSTSSDESGDKQSSNGAKIDVVADCGRRWIRVNTIKNSRICAEFREIDSYLTDDESSDEEDENYRPSLAQKEFDNSVLRMGRSLVAAARLNPVQLPVSHPSFENVTPKITLRLTRLDPDADPTEPRIAQTIQGLIDMGIDVQLGERTPDEIPPVQPSTAPNVSSLTFEPTTRINLDLSVLIALVSDLTHSPLPATIDEANTRFVPPERYLEWKKKVNALKAQSKKLLDPDFDDENFEISLPAQQDMAKTSRALTNQVLQEMGKGVLQEIADRINALPPDVSIGVRKIEFWSTREARDRCMRIVSKVGGSKEKRRTQGLLFDSSTHDGKQRSDAVSSDVASDYPLPFPTTVEKAQEAYWESSRYAHGLIPFIPLHFFPESTPSTTSLFPSIGDTDSTSGLDTSQFLPYPQSIPPFFKSLHSTCCDILMYEKHNRSNGGPRGLKGHIGLQVPRHHPRHHPNNSESQTHSASPLDPSVNGDELETDLLHNTISGFPRATITKANPRLTVHTVQSLAWGSALGWTTLTANRTSVKAIVKEINARAKVEMFEAFTSTNGSAATAGSNEESPHASNGQADASASVAASLNSSDHGASSSEEEKGSAESSNSLKAAIWIIDPRSLAEGMRTESVDDQ</sequence>
<accession>A0AA38NZU9</accession>